<dbReference type="Proteomes" id="UP000784294">
    <property type="component" value="Unassembled WGS sequence"/>
</dbReference>
<dbReference type="EMBL" id="CAAALY010023002">
    <property type="protein sequence ID" value="VEL14980.1"/>
    <property type="molecule type" value="Genomic_DNA"/>
</dbReference>
<evidence type="ECO:0000313" key="2">
    <source>
        <dbReference type="EMBL" id="VEL14980.1"/>
    </source>
</evidence>
<evidence type="ECO:0000256" key="1">
    <source>
        <dbReference type="SAM" id="Coils"/>
    </source>
</evidence>
<organism evidence="2 3">
    <name type="scientific">Protopolystoma xenopodis</name>
    <dbReference type="NCBI Taxonomy" id="117903"/>
    <lineage>
        <taxon>Eukaryota</taxon>
        <taxon>Metazoa</taxon>
        <taxon>Spiralia</taxon>
        <taxon>Lophotrochozoa</taxon>
        <taxon>Platyhelminthes</taxon>
        <taxon>Monogenea</taxon>
        <taxon>Polyopisthocotylea</taxon>
        <taxon>Polystomatidea</taxon>
        <taxon>Polystomatidae</taxon>
        <taxon>Protopolystoma</taxon>
    </lineage>
</organism>
<reference evidence="2" key="1">
    <citation type="submission" date="2018-11" db="EMBL/GenBank/DDBJ databases">
        <authorList>
            <consortium name="Pathogen Informatics"/>
        </authorList>
    </citation>
    <scope>NUCLEOTIDE SEQUENCE</scope>
</reference>
<proteinExistence type="predicted"/>
<name>A0A3S5CK53_9PLAT</name>
<accession>A0A3S5CK53</accession>
<comment type="caution">
    <text evidence="2">The sequence shown here is derived from an EMBL/GenBank/DDBJ whole genome shotgun (WGS) entry which is preliminary data.</text>
</comment>
<keyword evidence="1" id="KW-0175">Coiled coil</keyword>
<feature type="coiled-coil region" evidence="1">
    <location>
        <begin position="15"/>
        <end position="42"/>
    </location>
</feature>
<dbReference type="AlphaFoldDB" id="A0A3S5CK53"/>
<gene>
    <name evidence="2" type="ORF">PXEA_LOCUS8420</name>
</gene>
<protein>
    <submittedName>
        <fullName evidence="2">Uncharacterized protein</fullName>
    </submittedName>
</protein>
<keyword evidence="3" id="KW-1185">Reference proteome</keyword>
<evidence type="ECO:0000313" key="3">
    <source>
        <dbReference type="Proteomes" id="UP000784294"/>
    </source>
</evidence>
<sequence>MYDCASLFDKLQFIVIHEEEELAEKEKQGKREKDELNEMTEELFEFISDRLQRHFCARFDTGPFSLKFSHKHTIFSASSASMRPHTSPLLRALISS</sequence>